<sequence length="105" mass="12050">MSATPRWQDLDRLIHEPARLMIVTLLYAVEEADFLYLLHETGLTKGNLSTHLSKLEEAGYVRITKTFRGKIPRTLVALTPEGRQAFETYRQRLSHLIHPPIQGDP</sequence>
<organism evidence="2 3">
    <name type="scientific">Thermanaerothrix solaris</name>
    <dbReference type="NCBI Taxonomy" id="3058434"/>
    <lineage>
        <taxon>Bacteria</taxon>
        <taxon>Bacillati</taxon>
        <taxon>Chloroflexota</taxon>
        <taxon>Anaerolineae</taxon>
        <taxon>Anaerolineales</taxon>
        <taxon>Anaerolineaceae</taxon>
        <taxon>Thermanaerothrix</taxon>
    </lineage>
</organism>
<dbReference type="SUPFAM" id="SSF46785">
    <property type="entry name" value="Winged helix' DNA-binding domain"/>
    <property type="match status" value="1"/>
</dbReference>
<protein>
    <submittedName>
        <fullName evidence="2">Transcriptional regulator</fullName>
    </submittedName>
</protein>
<proteinExistence type="predicted"/>
<dbReference type="Pfam" id="PF13601">
    <property type="entry name" value="HTH_34"/>
    <property type="match status" value="1"/>
</dbReference>
<name>A0ABU3NN33_9CHLR</name>
<dbReference type="EMBL" id="JAUHMF010000001">
    <property type="protein sequence ID" value="MDT8898254.1"/>
    <property type="molecule type" value="Genomic_DNA"/>
</dbReference>
<evidence type="ECO:0000259" key="1">
    <source>
        <dbReference type="Pfam" id="PF13601"/>
    </source>
</evidence>
<comment type="caution">
    <text evidence="2">The sequence shown here is derived from an EMBL/GenBank/DDBJ whole genome shotgun (WGS) entry which is preliminary data.</text>
</comment>
<feature type="domain" description="Winged helix DNA-binding" evidence="1">
    <location>
        <begin position="19"/>
        <end position="97"/>
    </location>
</feature>
<accession>A0ABU3NN33</accession>
<reference evidence="2 3" key="1">
    <citation type="submission" date="2023-07" db="EMBL/GenBank/DDBJ databases">
        <title>Novel species of Thermanaerothrix with wide hydrolytic capabilities.</title>
        <authorList>
            <person name="Zayulina K.S."/>
            <person name="Podosokorskaya O.A."/>
            <person name="Elcheninov A.G."/>
        </authorList>
    </citation>
    <scope>NUCLEOTIDE SEQUENCE [LARGE SCALE GENOMIC DNA]</scope>
    <source>
        <strain evidence="2 3">4228-RoL</strain>
    </source>
</reference>
<dbReference type="InterPro" id="IPR036388">
    <property type="entry name" value="WH-like_DNA-bd_sf"/>
</dbReference>
<dbReference type="InterPro" id="IPR027395">
    <property type="entry name" value="WH_DNA-bd_dom"/>
</dbReference>
<evidence type="ECO:0000313" key="2">
    <source>
        <dbReference type="EMBL" id="MDT8898254.1"/>
    </source>
</evidence>
<dbReference type="Proteomes" id="UP001254165">
    <property type="component" value="Unassembled WGS sequence"/>
</dbReference>
<keyword evidence="3" id="KW-1185">Reference proteome</keyword>
<dbReference type="InterPro" id="IPR011991">
    <property type="entry name" value="ArsR-like_HTH"/>
</dbReference>
<dbReference type="Gene3D" id="1.10.10.10">
    <property type="entry name" value="Winged helix-like DNA-binding domain superfamily/Winged helix DNA-binding domain"/>
    <property type="match status" value="1"/>
</dbReference>
<evidence type="ECO:0000313" key="3">
    <source>
        <dbReference type="Proteomes" id="UP001254165"/>
    </source>
</evidence>
<dbReference type="InterPro" id="IPR036390">
    <property type="entry name" value="WH_DNA-bd_sf"/>
</dbReference>
<dbReference type="RefSeq" id="WP_315624899.1">
    <property type="nucleotide sequence ID" value="NZ_JAUHMF010000001.1"/>
</dbReference>
<dbReference type="PANTHER" id="PTHR37318">
    <property type="entry name" value="BSL7504 PROTEIN"/>
    <property type="match status" value="1"/>
</dbReference>
<dbReference type="CDD" id="cd00090">
    <property type="entry name" value="HTH_ARSR"/>
    <property type="match status" value="1"/>
</dbReference>
<gene>
    <name evidence="2" type="ORF">QYE77_08230</name>
</gene>
<dbReference type="PANTHER" id="PTHR37318:SF1">
    <property type="entry name" value="BSL7504 PROTEIN"/>
    <property type="match status" value="1"/>
</dbReference>